<dbReference type="EMBL" id="CP006939">
    <property type="protein sequence ID" value="AHC16736.1"/>
    <property type="molecule type" value="Genomic_DNA"/>
</dbReference>
<feature type="domain" description="DUF4440" evidence="1">
    <location>
        <begin position="9"/>
        <end position="112"/>
    </location>
</feature>
<dbReference type="Proteomes" id="UP000018680">
    <property type="component" value="Chromosome"/>
</dbReference>
<organism evidence="2 3">
    <name type="scientific">Salinispira pacifica</name>
    <dbReference type="NCBI Taxonomy" id="1307761"/>
    <lineage>
        <taxon>Bacteria</taxon>
        <taxon>Pseudomonadati</taxon>
        <taxon>Spirochaetota</taxon>
        <taxon>Spirochaetia</taxon>
        <taxon>Spirochaetales</taxon>
        <taxon>Spirochaetaceae</taxon>
        <taxon>Salinispira</taxon>
    </lineage>
</organism>
<dbReference type="STRING" id="1307761.L21SP2_3398"/>
<dbReference type="Pfam" id="PF14534">
    <property type="entry name" value="DUF4440"/>
    <property type="match status" value="1"/>
</dbReference>
<dbReference type="InterPro" id="IPR027843">
    <property type="entry name" value="DUF4440"/>
</dbReference>
<dbReference type="SUPFAM" id="SSF54427">
    <property type="entry name" value="NTF2-like"/>
    <property type="match status" value="1"/>
</dbReference>
<dbReference type="HOGENOM" id="CLU_1991117_0_0_12"/>
<gene>
    <name evidence="2" type="ORF">L21SP2_3398</name>
</gene>
<name>V5WNS4_9SPIO</name>
<reference evidence="2 3" key="1">
    <citation type="journal article" date="2015" name="Stand. Genomic Sci.">
        <title>Complete genome sequence and description of Salinispira pacifica gen. nov., sp. nov., a novel spirochaete isolated form a hypersaline microbial mat.</title>
        <authorList>
            <person name="Ben Hania W."/>
            <person name="Joseph M."/>
            <person name="Schumann P."/>
            <person name="Bunk B."/>
            <person name="Fiebig A."/>
            <person name="Sproer C."/>
            <person name="Klenk H.P."/>
            <person name="Fardeau M.L."/>
            <person name="Spring S."/>
        </authorList>
    </citation>
    <scope>NUCLEOTIDE SEQUENCE [LARGE SCALE GENOMIC DNA]</scope>
    <source>
        <strain evidence="2 3">L21-RPul-D2</strain>
    </source>
</reference>
<evidence type="ECO:0000313" key="3">
    <source>
        <dbReference type="Proteomes" id="UP000018680"/>
    </source>
</evidence>
<sequence>MNQYEIEVTKTEEAFAKSMASRNFSDFCSYLDEDCIFLNGSNVLRGRIAVEDAWQAYFTADAAPFSWKPETVIAQEGGETAMSTGPVFDPHGTRIAGYTSIWKNYGNGIWRIIFDKGETWYPESG</sequence>
<dbReference type="AlphaFoldDB" id="V5WNS4"/>
<dbReference type="RefSeq" id="WP_024269624.1">
    <property type="nucleotide sequence ID" value="NC_023035.1"/>
</dbReference>
<keyword evidence="3" id="KW-1185">Reference proteome</keyword>
<evidence type="ECO:0000259" key="1">
    <source>
        <dbReference type="Pfam" id="PF14534"/>
    </source>
</evidence>
<dbReference type="KEGG" id="slr:L21SP2_3398"/>
<dbReference type="OrthoDB" id="1119084at2"/>
<protein>
    <recommendedName>
        <fullName evidence="1">DUF4440 domain-containing protein</fullName>
    </recommendedName>
</protein>
<proteinExistence type="predicted"/>
<accession>V5WNS4</accession>
<dbReference type="Gene3D" id="3.10.450.50">
    <property type="match status" value="1"/>
</dbReference>
<evidence type="ECO:0000313" key="2">
    <source>
        <dbReference type="EMBL" id="AHC16736.1"/>
    </source>
</evidence>
<dbReference type="InterPro" id="IPR032710">
    <property type="entry name" value="NTF2-like_dom_sf"/>
</dbReference>
<dbReference type="eggNOG" id="COG4319">
    <property type="taxonomic scope" value="Bacteria"/>
</dbReference>